<dbReference type="InterPro" id="IPR006602">
    <property type="entry name" value="DM10_dom"/>
</dbReference>
<keyword evidence="4" id="KW-0206">Cytoskeleton</keyword>
<dbReference type="GO" id="GO:0005930">
    <property type="term" value="C:axoneme"/>
    <property type="evidence" value="ECO:0007669"/>
    <property type="project" value="UniProtKB-SubCell"/>
</dbReference>
<comment type="subcellular location">
    <subcellularLocation>
        <location evidence="1">Cytoplasm</location>
        <location evidence="1">Cytoskeleton</location>
        <location evidence="1">Cilium axoneme</location>
    </subcellularLocation>
</comment>
<dbReference type="Gene3D" id="2.30.29.170">
    <property type="match status" value="1"/>
</dbReference>
<dbReference type="EMBL" id="JAIWYP010000001">
    <property type="protein sequence ID" value="KAH3898435.1"/>
    <property type="molecule type" value="Genomic_DNA"/>
</dbReference>
<dbReference type="AlphaFoldDB" id="A0A9D4NPP2"/>
<dbReference type="GO" id="GO:0010975">
    <property type="term" value="P:regulation of neuron projection development"/>
    <property type="evidence" value="ECO:0007669"/>
    <property type="project" value="TreeGrafter"/>
</dbReference>
<evidence type="ECO:0000256" key="6">
    <source>
        <dbReference type="SAM" id="MobiDB-lite"/>
    </source>
</evidence>
<dbReference type="SMART" id="SM00676">
    <property type="entry name" value="DM10"/>
    <property type="match status" value="1"/>
</dbReference>
<dbReference type="PANTHER" id="PTHR12086:SF11">
    <property type="entry name" value="EF-HAND DOMAIN-CONTAINING FAMILY MEMBER C2"/>
    <property type="match status" value="1"/>
</dbReference>
<evidence type="ECO:0000256" key="5">
    <source>
        <dbReference type="ARBA" id="ARBA00023273"/>
    </source>
</evidence>
<reference evidence="8" key="2">
    <citation type="submission" date="2020-11" db="EMBL/GenBank/DDBJ databases">
        <authorList>
            <person name="McCartney M.A."/>
            <person name="Auch B."/>
            <person name="Kono T."/>
            <person name="Mallez S."/>
            <person name="Becker A."/>
            <person name="Gohl D.M."/>
            <person name="Silverstein K.A.T."/>
            <person name="Koren S."/>
            <person name="Bechman K.B."/>
            <person name="Herman A."/>
            <person name="Abrahante J.E."/>
            <person name="Garbe J."/>
        </authorList>
    </citation>
    <scope>NUCLEOTIDE SEQUENCE</scope>
    <source>
        <strain evidence="8">Duluth1</strain>
        <tissue evidence="8">Whole animal</tissue>
    </source>
</reference>
<evidence type="ECO:0000313" key="8">
    <source>
        <dbReference type="EMBL" id="KAH3898435.1"/>
    </source>
</evidence>
<comment type="caution">
    <text evidence="8">The sequence shown here is derived from an EMBL/GenBank/DDBJ whole genome shotgun (WGS) entry which is preliminary data.</text>
</comment>
<feature type="region of interest" description="Disordered" evidence="6">
    <location>
        <begin position="1"/>
        <end position="28"/>
    </location>
</feature>
<keyword evidence="9" id="KW-1185">Reference proteome</keyword>
<dbReference type="InterPro" id="IPR040193">
    <property type="entry name" value="EFHC1/EFHC2/EFHB"/>
</dbReference>
<accession>A0A9D4NPP2</accession>
<gene>
    <name evidence="8" type="ORF">DPMN_022667</name>
</gene>
<feature type="domain" description="DM10" evidence="7">
    <location>
        <begin position="42"/>
        <end position="103"/>
    </location>
</feature>
<name>A0A9D4NPP2_DREPO</name>
<evidence type="ECO:0000313" key="9">
    <source>
        <dbReference type="Proteomes" id="UP000828390"/>
    </source>
</evidence>
<organism evidence="8 9">
    <name type="scientific">Dreissena polymorpha</name>
    <name type="common">Zebra mussel</name>
    <name type="synonym">Mytilus polymorpha</name>
    <dbReference type="NCBI Taxonomy" id="45954"/>
    <lineage>
        <taxon>Eukaryota</taxon>
        <taxon>Metazoa</taxon>
        <taxon>Spiralia</taxon>
        <taxon>Lophotrochozoa</taxon>
        <taxon>Mollusca</taxon>
        <taxon>Bivalvia</taxon>
        <taxon>Autobranchia</taxon>
        <taxon>Heteroconchia</taxon>
        <taxon>Euheterodonta</taxon>
        <taxon>Imparidentia</taxon>
        <taxon>Neoheterodontei</taxon>
        <taxon>Myida</taxon>
        <taxon>Dreissenoidea</taxon>
        <taxon>Dreissenidae</taxon>
        <taxon>Dreissena</taxon>
    </lineage>
</organism>
<keyword evidence="3" id="KW-0677">Repeat</keyword>
<evidence type="ECO:0000256" key="3">
    <source>
        <dbReference type="ARBA" id="ARBA00022737"/>
    </source>
</evidence>
<keyword evidence="5" id="KW-0966">Cell projection</keyword>
<dbReference type="GO" id="GO:0005874">
    <property type="term" value="C:microtubule"/>
    <property type="evidence" value="ECO:0007669"/>
    <property type="project" value="TreeGrafter"/>
</dbReference>
<dbReference type="Pfam" id="PF06565">
    <property type="entry name" value="DM10_dom"/>
    <property type="match status" value="1"/>
</dbReference>
<keyword evidence="2" id="KW-0963">Cytoplasm</keyword>
<reference evidence="8" key="1">
    <citation type="journal article" date="2019" name="bioRxiv">
        <title>The Genome of the Zebra Mussel, Dreissena polymorpha: A Resource for Invasive Species Research.</title>
        <authorList>
            <person name="McCartney M.A."/>
            <person name="Auch B."/>
            <person name="Kono T."/>
            <person name="Mallez S."/>
            <person name="Zhang Y."/>
            <person name="Obille A."/>
            <person name="Becker A."/>
            <person name="Abrahante J.E."/>
            <person name="Garbe J."/>
            <person name="Badalamenti J.P."/>
            <person name="Herman A."/>
            <person name="Mangelson H."/>
            <person name="Liachko I."/>
            <person name="Sullivan S."/>
            <person name="Sone E.D."/>
            <person name="Koren S."/>
            <person name="Silverstein K.A.T."/>
            <person name="Beckman K.B."/>
            <person name="Gohl D.M."/>
        </authorList>
    </citation>
    <scope>NUCLEOTIDE SEQUENCE</scope>
    <source>
        <strain evidence="8">Duluth1</strain>
        <tissue evidence="8">Whole animal</tissue>
    </source>
</reference>
<evidence type="ECO:0000259" key="7">
    <source>
        <dbReference type="PROSITE" id="PS51336"/>
    </source>
</evidence>
<dbReference type="PROSITE" id="PS51336">
    <property type="entry name" value="DM10"/>
    <property type="match status" value="1"/>
</dbReference>
<evidence type="ECO:0000256" key="1">
    <source>
        <dbReference type="ARBA" id="ARBA00004430"/>
    </source>
</evidence>
<proteinExistence type="predicted"/>
<dbReference type="Proteomes" id="UP000828390">
    <property type="component" value="Unassembled WGS sequence"/>
</dbReference>
<dbReference type="PANTHER" id="PTHR12086">
    <property type="entry name" value="EF-HAND DOMAIN C-TERMINAL CONTAINING PROTEIN"/>
    <property type="match status" value="1"/>
</dbReference>
<protein>
    <recommendedName>
        <fullName evidence="7">DM10 domain-containing protein</fullName>
    </recommendedName>
</protein>
<evidence type="ECO:0000256" key="4">
    <source>
        <dbReference type="ARBA" id="ARBA00023212"/>
    </source>
</evidence>
<sequence length="103" mass="11888">MIVGHEKPGIGGEPLRGQKLRPKNSNYPRGEGSNLPAWVAFDRQVLCFDAYFQEAVYEKREEQYRVRNCKIYFYLEDDSLQVIEPRAKNSGVPHGNLNAKLIY</sequence>
<evidence type="ECO:0000256" key="2">
    <source>
        <dbReference type="ARBA" id="ARBA00022490"/>
    </source>
</evidence>